<keyword evidence="5" id="KW-1185">Reference proteome</keyword>
<feature type="compositionally biased region" description="Polar residues" evidence="3">
    <location>
        <begin position="233"/>
        <end position="250"/>
    </location>
</feature>
<dbReference type="Gene3D" id="3.40.50.2020">
    <property type="match status" value="1"/>
</dbReference>
<dbReference type="SUPFAM" id="SSF53271">
    <property type="entry name" value="PRTase-like"/>
    <property type="match status" value="1"/>
</dbReference>
<dbReference type="GO" id="GO:0032263">
    <property type="term" value="P:GMP salvage"/>
    <property type="evidence" value="ECO:0007669"/>
    <property type="project" value="TreeGrafter"/>
</dbReference>
<accession>A0A9P6W1D2</accession>
<name>A0A9P6W1D2_RHOMI</name>
<dbReference type="PANTHER" id="PTHR43363:SF1">
    <property type="entry name" value="HYPOXANTHINE-GUANINE PHOSPHORIBOSYLTRANSFERASE"/>
    <property type="match status" value="1"/>
</dbReference>
<proteinExistence type="predicted"/>
<reference evidence="4 5" key="1">
    <citation type="submission" date="2020-11" db="EMBL/GenBank/DDBJ databases">
        <title>Kefir isolates.</title>
        <authorList>
            <person name="Marcisauskas S."/>
            <person name="Kim Y."/>
            <person name="Blasche S."/>
        </authorList>
    </citation>
    <scope>NUCLEOTIDE SEQUENCE [LARGE SCALE GENOMIC DNA]</scope>
    <source>
        <strain evidence="4 5">KR</strain>
    </source>
</reference>
<dbReference type="EMBL" id="PUHQ01000031">
    <property type="protein sequence ID" value="KAG0661889.1"/>
    <property type="molecule type" value="Genomic_DNA"/>
</dbReference>
<dbReference type="OrthoDB" id="9973266at2759"/>
<comment type="caution">
    <text evidence="4">The sequence shown here is derived from an EMBL/GenBank/DDBJ whole genome shotgun (WGS) entry which is preliminary data.</text>
</comment>
<dbReference type="GO" id="GO:0005737">
    <property type="term" value="C:cytoplasm"/>
    <property type="evidence" value="ECO:0007669"/>
    <property type="project" value="TreeGrafter"/>
</dbReference>
<keyword evidence="2" id="KW-0808">Transferase</keyword>
<dbReference type="GO" id="GO:0004422">
    <property type="term" value="F:hypoxanthine phosphoribosyltransferase activity"/>
    <property type="evidence" value="ECO:0007669"/>
    <property type="project" value="TreeGrafter"/>
</dbReference>
<dbReference type="InterPro" id="IPR000836">
    <property type="entry name" value="PRTase_dom"/>
</dbReference>
<evidence type="ECO:0000256" key="2">
    <source>
        <dbReference type="ARBA" id="ARBA00022679"/>
    </source>
</evidence>
<dbReference type="PANTHER" id="PTHR43363">
    <property type="entry name" value="HYPOXANTHINE PHOSPHORIBOSYLTRANSFERASE"/>
    <property type="match status" value="1"/>
</dbReference>
<dbReference type="GO" id="GO:0032265">
    <property type="term" value="P:XMP salvage"/>
    <property type="evidence" value="ECO:0007669"/>
    <property type="project" value="TreeGrafter"/>
</dbReference>
<protein>
    <submittedName>
        <fullName evidence="4">Hypoxanthine-guanine phosphoribosyltransferase</fullName>
    </submittedName>
</protein>
<dbReference type="GO" id="GO:0032264">
    <property type="term" value="P:IMP salvage"/>
    <property type="evidence" value="ECO:0007669"/>
    <property type="project" value="TreeGrafter"/>
</dbReference>
<dbReference type="InterPro" id="IPR029057">
    <property type="entry name" value="PRTase-like"/>
</dbReference>
<dbReference type="Proteomes" id="UP000777482">
    <property type="component" value="Unassembled WGS sequence"/>
</dbReference>
<evidence type="ECO:0000256" key="1">
    <source>
        <dbReference type="ARBA" id="ARBA00022676"/>
    </source>
</evidence>
<dbReference type="GO" id="GO:0046100">
    <property type="term" value="P:hypoxanthine metabolic process"/>
    <property type="evidence" value="ECO:0007669"/>
    <property type="project" value="TreeGrafter"/>
</dbReference>
<evidence type="ECO:0000313" key="5">
    <source>
        <dbReference type="Proteomes" id="UP000777482"/>
    </source>
</evidence>
<dbReference type="AlphaFoldDB" id="A0A9P6W1D2"/>
<evidence type="ECO:0000256" key="3">
    <source>
        <dbReference type="SAM" id="MobiDB-lite"/>
    </source>
</evidence>
<feature type="region of interest" description="Disordered" evidence="3">
    <location>
        <begin position="231"/>
        <end position="250"/>
    </location>
</feature>
<evidence type="ECO:0000313" key="4">
    <source>
        <dbReference type="EMBL" id="KAG0661889.1"/>
    </source>
</evidence>
<keyword evidence="1 4" id="KW-0328">Glycosyltransferase</keyword>
<sequence length="250" mass="27473">MGGPASAPNANDGHLRITYDEIHVTIGQTAQRIKEQFDPDIMVAIGGGGFFPARVLRTFLKRVSTADGKRRNIPIQAIGLSLYEEVGEVDGDAANGGLAMEEKLGKEVIRTQWLDFSTLGSRPLIGRRILIVDEVDDSRTTLGYAVAELKKDIQAQFDKLSDEKKAELPETKLGIFVVHNKLKEKRAEIPQDVSYFSGADIPDVWVDYPWEQEDILLHNEVAAKQRAMGQTLEAVSSRNGTPRSGSPSTA</sequence>
<gene>
    <name evidence="4" type="primary">HPT1</name>
    <name evidence="4" type="ORF">C6P46_003780</name>
</gene>
<organism evidence="4 5">
    <name type="scientific">Rhodotorula mucilaginosa</name>
    <name type="common">Yeast</name>
    <name type="synonym">Rhodotorula rubra</name>
    <dbReference type="NCBI Taxonomy" id="5537"/>
    <lineage>
        <taxon>Eukaryota</taxon>
        <taxon>Fungi</taxon>
        <taxon>Dikarya</taxon>
        <taxon>Basidiomycota</taxon>
        <taxon>Pucciniomycotina</taxon>
        <taxon>Microbotryomycetes</taxon>
        <taxon>Sporidiobolales</taxon>
        <taxon>Sporidiobolaceae</taxon>
        <taxon>Rhodotorula</taxon>
    </lineage>
</organism>
<dbReference type="CDD" id="cd06223">
    <property type="entry name" value="PRTases_typeI"/>
    <property type="match status" value="1"/>
</dbReference>